<protein>
    <submittedName>
        <fullName evidence="1">Uncharacterized protein</fullName>
    </submittedName>
</protein>
<evidence type="ECO:0000313" key="1">
    <source>
        <dbReference type="EMBL" id="WAN69036.1"/>
    </source>
</evidence>
<dbReference type="EMBL" id="CP017708">
    <property type="protein sequence ID" value="WAN69036.1"/>
    <property type="molecule type" value="Genomic_DNA"/>
</dbReference>
<gene>
    <name evidence="1" type="ORF">BJP36_42540</name>
</gene>
<proteinExistence type="predicted"/>
<reference evidence="1" key="1">
    <citation type="journal article" date="2017" name="Proc. Natl. Acad. Sci. U.S.A.">
        <title>Comparative genomics uncovers the prolific and distinctive metabolic potential of the cyanobacterial genus Moorea.</title>
        <authorList>
            <person name="Leao T."/>
            <person name="Castelao G."/>
            <person name="Korobeynikov A."/>
            <person name="Monroe E.A."/>
            <person name="Podell S."/>
            <person name="Glukhov E."/>
            <person name="Allen E.E."/>
            <person name="Gerwick W.H."/>
            <person name="Gerwick L."/>
        </authorList>
    </citation>
    <scope>NUCLEOTIDE SEQUENCE</scope>
    <source>
        <strain evidence="1">JHB</strain>
    </source>
</reference>
<dbReference type="Proteomes" id="UP000176944">
    <property type="component" value="Chromosome"/>
</dbReference>
<reference evidence="1" key="2">
    <citation type="submission" date="2022-10" db="EMBL/GenBank/DDBJ databases">
        <authorList>
            <person name="Ngo T.-E."/>
        </authorList>
    </citation>
    <scope>NUCLEOTIDE SEQUENCE</scope>
    <source>
        <strain evidence="1">JHB</strain>
    </source>
</reference>
<name>A0A9Q9UVP0_MOOP1</name>
<sequence>MGKSLRLVVRYGADYPNPGYEANNKGKSAPNSPYALTLAYWPRDRVQPWPLATRSRSTFNLLTFNLLPTPSPNLKLP</sequence>
<dbReference type="AlphaFoldDB" id="A0A9Q9UVP0"/>
<organism evidence="1">
    <name type="scientific">Moorena producens (strain JHB)</name>
    <dbReference type="NCBI Taxonomy" id="1454205"/>
    <lineage>
        <taxon>Bacteria</taxon>
        <taxon>Bacillati</taxon>
        <taxon>Cyanobacteriota</taxon>
        <taxon>Cyanophyceae</taxon>
        <taxon>Coleofasciculales</taxon>
        <taxon>Coleofasciculaceae</taxon>
        <taxon>Moorena</taxon>
    </lineage>
</organism>
<accession>A0A9Q9UVP0</accession>